<reference evidence="3 4" key="1">
    <citation type="submission" date="2016-10" db="EMBL/GenBank/DDBJ databases">
        <title>Genome of airborne Acinetobacter sp. 5-2Ac02 in the hospital environment: Species near to Acinetobacter towneri.</title>
        <authorList>
            <person name="Barbosa B."/>
            <person name="Fernandez-Garcia L."/>
            <person name="Gato E."/>
            <person name="Leao R."/>
            <person name="Albano R."/>
            <person name="Fernandez B."/>
            <person name="Fernandez-Cuenca F."/>
            <person name="Marques E."/>
            <person name="Tomas M."/>
        </authorList>
    </citation>
    <scope>NUCLEOTIDE SEQUENCE [LARGE SCALE GENOMIC DNA]</scope>
    <source>
        <strain evidence="3 4">5-2Ac02</strain>
    </source>
</reference>
<evidence type="ECO:0000259" key="2">
    <source>
        <dbReference type="Pfam" id="PF01590"/>
    </source>
</evidence>
<gene>
    <name evidence="3" type="ORF">BJN41_04640</name>
</gene>
<keyword evidence="1" id="KW-1133">Transmembrane helix</keyword>
<proteinExistence type="predicted"/>
<evidence type="ECO:0000313" key="3">
    <source>
        <dbReference type="EMBL" id="OFE43653.1"/>
    </source>
</evidence>
<accession>A0A1E8E382</accession>
<dbReference type="RefSeq" id="WP_000257537.1">
    <property type="nucleotide sequence ID" value="NZ_AP031567.1"/>
</dbReference>
<keyword evidence="1" id="KW-0472">Membrane</keyword>
<feature type="domain" description="GAF" evidence="2">
    <location>
        <begin position="14"/>
        <end position="139"/>
    </location>
</feature>
<keyword evidence="1" id="KW-0812">Transmembrane</keyword>
<dbReference type="InterPro" id="IPR003018">
    <property type="entry name" value="GAF"/>
</dbReference>
<name>A0A1E8E382_9GAMM</name>
<sequence length="428" mass="47811">MAVDLSIETALLLERWQGIVNSMAQVAEVPCVLINRLDKNEICQAVGSVSVPTFYCGEPVPLALNTYCSQVISSNQPLLVENAIGTRYENNNPTFAAGFSYYYGLPLLWPSGKTFGTLCMLDFSSPDRASQHCSLLTLFKQAIEYDLQMLQQQQDLLKREQQADKKFIQLFNEMSNRIRPVTNNKLLQSELFVLLTSQYQYWHQELDKQLNQTVLTDENSIHIAALVRIWSNLLAIAHETEWLRATAVLEPYSCDAVASLVNATPLLEQAVYKTALTLGADLVLRSHLPNPLLLSGKPELWSLIGLAITSFLVVGASGTSITIFVSNRLKGKYRVLEWSLLVKGQTMPLRFTRDNQALYGFATVCAELAGAVLESGEWQLTESLQQQSRYLNSNRDHVDDIESRNASRTANGITRLICLSIPVMGDDL</sequence>
<dbReference type="SUPFAM" id="SSF55781">
    <property type="entry name" value="GAF domain-like"/>
    <property type="match status" value="1"/>
</dbReference>
<protein>
    <recommendedName>
        <fullName evidence="2">GAF domain-containing protein</fullName>
    </recommendedName>
</protein>
<dbReference type="Pfam" id="PF01590">
    <property type="entry name" value="GAF"/>
    <property type="match status" value="1"/>
</dbReference>
<organism evidence="3 4">
    <name type="scientific">Acinetobacter towneri</name>
    <dbReference type="NCBI Taxonomy" id="202956"/>
    <lineage>
        <taxon>Bacteria</taxon>
        <taxon>Pseudomonadati</taxon>
        <taxon>Pseudomonadota</taxon>
        <taxon>Gammaproteobacteria</taxon>
        <taxon>Moraxellales</taxon>
        <taxon>Moraxellaceae</taxon>
        <taxon>Acinetobacter</taxon>
    </lineage>
</organism>
<feature type="transmembrane region" description="Helical" evidence="1">
    <location>
        <begin position="300"/>
        <end position="325"/>
    </location>
</feature>
<dbReference type="AlphaFoldDB" id="A0A1E8E382"/>
<evidence type="ECO:0000313" key="4">
    <source>
        <dbReference type="Proteomes" id="UP000186931"/>
    </source>
</evidence>
<dbReference type="EMBL" id="MKQS01000009">
    <property type="protein sequence ID" value="OFE43653.1"/>
    <property type="molecule type" value="Genomic_DNA"/>
</dbReference>
<evidence type="ECO:0000256" key="1">
    <source>
        <dbReference type="SAM" id="Phobius"/>
    </source>
</evidence>
<comment type="caution">
    <text evidence="3">The sequence shown here is derived from an EMBL/GenBank/DDBJ whole genome shotgun (WGS) entry which is preliminary data.</text>
</comment>
<dbReference type="STRING" id="202956.BJN41_04640"/>
<dbReference type="Proteomes" id="UP000186931">
    <property type="component" value="Unassembled WGS sequence"/>
</dbReference>